<keyword evidence="6 13" id="KW-0812">Transmembrane</keyword>
<dbReference type="AlphaFoldDB" id="A0A380TDQ7"/>
<keyword evidence="14" id="KW-0282">Flagellum</keyword>
<evidence type="ECO:0000256" key="9">
    <source>
        <dbReference type="ARBA" id="ARBA00022989"/>
    </source>
</evidence>
<feature type="transmembrane region" description="Helical" evidence="13">
    <location>
        <begin position="190"/>
        <end position="212"/>
    </location>
</feature>
<keyword evidence="14" id="KW-0966">Cell projection</keyword>
<keyword evidence="7" id="KW-1005">Bacterial flagellum biogenesis</keyword>
<dbReference type="FunFam" id="3.40.1690.10:FF:000001">
    <property type="entry name" value="Flagellar biosynthetic protein FlhB"/>
    <property type="match status" value="1"/>
</dbReference>
<dbReference type="InterPro" id="IPR006136">
    <property type="entry name" value="FlhB"/>
</dbReference>
<evidence type="ECO:0000256" key="3">
    <source>
        <dbReference type="ARBA" id="ARBA00021622"/>
    </source>
</evidence>
<evidence type="ECO:0000313" key="14">
    <source>
        <dbReference type="EMBL" id="SUS06426.1"/>
    </source>
</evidence>
<organism evidence="14">
    <name type="scientific">metagenome</name>
    <dbReference type="NCBI Taxonomy" id="256318"/>
    <lineage>
        <taxon>unclassified sequences</taxon>
        <taxon>metagenomes</taxon>
    </lineage>
</organism>
<evidence type="ECO:0000256" key="5">
    <source>
        <dbReference type="ARBA" id="ARBA00022475"/>
    </source>
</evidence>
<feature type="transmembrane region" description="Helical" evidence="13">
    <location>
        <begin position="150"/>
        <end position="170"/>
    </location>
</feature>
<dbReference type="Pfam" id="PF01312">
    <property type="entry name" value="Bac_export_2"/>
    <property type="match status" value="1"/>
</dbReference>
<evidence type="ECO:0000256" key="8">
    <source>
        <dbReference type="ARBA" id="ARBA00022927"/>
    </source>
</evidence>
<accession>A0A380TDQ7</accession>
<feature type="transmembrane region" description="Helical" evidence="13">
    <location>
        <begin position="37"/>
        <end position="55"/>
    </location>
</feature>
<keyword evidence="5" id="KW-1003">Cell membrane</keyword>
<evidence type="ECO:0000256" key="1">
    <source>
        <dbReference type="ARBA" id="ARBA00004651"/>
    </source>
</evidence>
<evidence type="ECO:0000256" key="11">
    <source>
        <dbReference type="ARBA" id="ARBA00023225"/>
    </source>
</evidence>
<protein>
    <recommendedName>
        <fullName evidence="3">Flagellar biosynthetic protein FlhB</fullName>
    </recommendedName>
</protein>
<dbReference type="GO" id="GO:0009306">
    <property type="term" value="P:protein secretion"/>
    <property type="evidence" value="ECO:0007669"/>
    <property type="project" value="InterPro"/>
</dbReference>
<dbReference type="GO" id="GO:0005886">
    <property type="term" value="C:plasma membrane"/>
    <property type="evidence" value="ECO:0007669"/>
    <property type="project" value="UniProtKB-SubCell"/>
</dbReference>
<dbReference type="PANTHER" id="PTHR30531:SF12">
    <property type="entry name" value="FLAGELLAR BIOSYNTHETIC PROTEIN FLHB"/>
    <property type="match status" value="1"/>
</dbReference>
<feature type="transmembrane region" description="Helical" evidence="13">
    <location>
        <begin position="93"/>
        <end position="118"/>
    </location>
</feature>
<feature type="compositionally biased region" description="Basic and acidic residues" evidence="12">
    <location>
        <begin position="7"/>
        <end position="24"/>
    </location>
</feature>
<keyword evidence="8" id="KW-0653">Protein transport</keyword>
<gene>
    <name evidence="14" type="primary">flhB</name>
    <name evidence="14" type="ORF">DF3PB_280024</name>
</gene>
<dbReference type="SUPFAM" id="SSF160544">
    <property type="entry name" value="EscU C-terminal domain-like"/>
    <property type="match status" value="1"/>
</dbReference>
<evidence type="ECO:0000256" key="7">
    <source>
        <dbReference type="ARBA" id="ARBA00022795"/>
    </source>
</evidence>
<evidence type="ECO:0000256" key="12">
    <source>
        <dbReference type="SAM" id="MobiDB-lite"/>
    </source>
</evidence>
<evidence type="ECO:0000256" key="4">
    <source>
        <dbReference type="ARBA" id="ARBA00022448"/>
    </source>
</evidence>
<keyword evidence="10 13" id="KW-0472">Membrane</keyword>
<comment type="subcellular location">
    <subcellularLocation>
        <location evidence="1">Cell membrane</location>
        <topology evidence="1">Multi-pass membrane protein</topology>
    </subcellularLocation>
</comment>
<keyword evidence="14" id="KW-0969">Cilium</keyword>
<comment type="similarity">
    <text evidence="2">Belongs to the type III secretion exporter family.</text>
</comment>
<proteinExistence type="inferred from homology"/>
<dbReference type="Gene3D" id="6.10.250.2080">
    <property type="match status" value="1"/>
</dbReference>
<keyword evidence="9 13" id="KW-1133">Transmembrane helix</keyword>
<sequence length="356" mass="38657">MMAESEDASKTEEPTARRLQQGRERGQVAVSQDVKTWGGLVGTALALAFLVPLMGRDATTLLLPFIDHPEAFRLESALLPRALIDLVLGVGRLVAPILGLMLLVGIGLGVAQVGLLWAPDKVAPKASRLSPLAGIKRILSLSSVAEFAKGLVKIGIVAFVFLSVTLPMLPHIGGLATVAPVGALARLHDFAVRFASGTAAVIAVLAAADYLFQRLMFLKQMRMTRQEIRDEHRDSEGDPQIKARIRQLRTQRARQRMMAAVPQADVVITNPTHYAVALKYDMEKMAAPKLVAKGTDLVARRIRELAEAHDVPIVENPPLARALHGSVEIDGEVPPSHYEAVARVIGYVMRLKQGRR</sequence>
<dbReference type="InterPro" id="IPR029025">
    <property type="entry name" value="T3SS_substrate_exporter_C"/>
</dbReference>
<dbReference type="NCBIfam" id="TIGR00328">
    <property type="entry name" value="flhB"/>
    <property type="match status" value="1"/>
</dbReference>
<dbReference type="PANTHER" id="PTHR30531">
    <property type="entry name" value="FLAGELLAR BIOSYNTHETIC PROTEIN FLHB"/>
    <property type="match status" value="1"/>
</dbReference>
<evidence type="ECO:0000256" key="6">
    <source>
        <dbReference type="ARBA" id="ARBA00022692"/>
    </source>
</evidence>
<evidence type="ECO:0000256" key="13">
    <source>
        <dbReference type="SAM" id="Phobius"/>
    </source>
</evidence>
<dbReference type="InterPro" id="IPR006135">
    <property type="entry name" value="T3SS_substrate_exporter"/>
</dbReference>
<dbReference type="Gene3D" id="3.40.1690.10">
    <property type="entry name" value="secretion proteins EscU"/>
    <property type="match status" value="1"/>
</dbReference>
<keyword evidence="4" id="KW-0813">Transport</keyword>
<dbReference type="PRINTS" id="PR00950">
    <property type="entry name" value="TYPE3IMSPROT"/>
</dbReference>
<evidence type="ECO:0000256" key="10">
    <source>
        <dbReference type="ARBA" id="ARBA00023136"/>
    </source>
</evidence>
<keyword evidence="11" id="KW-1006">Bacterial flagellum protein export</keyword>
<name>A0A380TDQ7_9ZZZZ</name>
<evidence type="ECO:0000256" key="2">
    <source>
        <dbReference type="ARBA" id="ARBA00010690"/>
    </source>
</evidence>
<dbReference type="GO" id="GO:0044780">
    <property type="term" value="P:bacterial-type flagellum assembly"/>
    <property type="evidence" value="ECO:0007669"/>
    <property type="project" value="InterPro"/>
</dbReference>
<feature type="region of interest" description="Disordered" evidence="12">
    <location>
        <begin position="1"/>
        <end position="24"/>
    </location>
</feature>
<dbReference type="EMBL" id="UIDG01000201">
    <property type="protein sequence ID" value="SUS06426.1"/>
    <property type="molecule type" value="Genomic_DNA"/>
</dbReference>
<reference evidence="14" key="1">
    <citation type="submission" date="2018-07" db="EMBL/GenBank/DDBJ databases">
        <authorList>
            <person name="Quirk P.G."/>
            <person name="Krulwich T.A."/>
        </authorList>
    </citation>
    <scope>NUCLEOTIDE SEQUENCE</scope>
</reference>